<dbReference type="RefSeq" id="WP_182337087.1">
    <property type="nucleotide sequence ID" value="NZ_JACGDA010000051.1"/>
</dbReference>
<sequence length="67" mass="7477">MWGHSEDSTTKKKMIGFHSTDGVALHVTCERPPDGVVFSILMEDGMREVELSRAEALEVAEFIKRGL</sequence>
<accession>A0A7W2LZ71</accession>
<reference evidence="1 2" key="1">
    <citation type="submission" date="2020-07" db="EMBL/GenBank/DDBJ databases">
        <title>Diversity of carbapenemase encoding genes among Pseudomonas putida group clinical isolates in a tertiary Brazilian hospital.</title>
        <authorList>
            <person name="Alberto-Lei F."/>
            <person name="Nodari C.S."/>
            <person name="Streling A.P."/>
            <person name="Paulino J.T."/>
            <person name="Bessa-Neto F.O."/>
            <person name="Cayo R."/>
            <person name="Gales A.C."/>
        </authorList>
    </citation>
    <scope>NUCLEOTIDE SEQUENCE [LARGE SCALE GENOMIC DNA]</scope>
    <source>
        <strain evidence="1 2">11213</strain>
    </source>
</reference>
<dbReference type="Proteomes" id="UP000577346">
    <property type="component" value="Unassembled WGS sequence"/>
</dbReference>
<protein>
    <submittedName>
        <fullName evidence="1">Uncharacterized protein</fullName>
    </submittedName>
</protein>
<name>A0A7W2LZ71_9PSED</name>
<evidence type="ECO:0000313" key="2">
    <source>
        <dbReference type="Proteomes" id="UP000577346"/>
    </source>
</evidence>
<dbReference type="AlphaFoldDB" id="A0A7W2LZ71"/>
<dbReference type="EMBL" id="JACGDA010000051">
    <property type="protein sequence ID" value="MBA6149790.1"/>
    <property type="molecule type" value="Genomic_DNA"/>
</dbReference>
<proteinExistence type="predicted"/>
<gene>
    <name evidence="1" type="ORF">H4C15_20140</name>
</gene>
<organism evidence="1 2">
    <name type="scientific">Pseudomonas juntendi</name>
    <dbReference type="NCBI Taxonomy" id="2666183"/>
    <lineage>
        <taxon>Bacteria</taxon>
        <taxon>Pseudomonadati</taxon>
        <taxon>Pseudomonadota</taxon>
        <taxon>Gammaproteobacteria</taxon>
        <taxon>Pseudomonadales</taxon>
        <taxon>Pseudomonadaceae</taxon>
        <taxon>Pseudomonas</taxon>
    </lineage>
</organism>
<evidence type="ECO:0000313" key="1">
    <source>
        <dbReference type="EMBL" id="MBA6149790.1"/>
    </source>
</evidence>
<comment type="caution">
    <text evidence="1">The sequence shown here is derived from an EMBL/GenBank/DDBJ whole genome shotgun (WGS) entry which is preliminary data.</text>
</comment>